<keyword evidence="4" id="KW-1185">Reference proteome</keyword>
<feature type="compositionally biased region" description="Polar residues" evidence="1">
    <location>
        <begin position="83"/>
        <end position="115"/>
    </location>
</feature>
<evidence type="ECO:0000256" key="1">
    <source>
        <dbReference type="SAM" id="MobiDB-lite"/>
    </source>
</evidence>
<dbReference type="PANTHER" id="PTHR10773:SF19">
    <property type="match status" value="1"/>
</dbReference>
<feature type="region of interest" description="Disordered" evidence="1">
    <location>
        <begin position="744"/>
        <end position="767"/>
    </location>
</feature>
<organism evidence="3 4">
    <name type="scientific">Phaedon cochleariae</name>
    <name type="common">Mustard beetle</name>
    <dbReference type="NCBI Taxonomy" id="80249"/>
    <lineage>
        <taxon>Eukaryota</taxon>
        <taxon>Metazoa</taxon>
        <taxon>Ecdysozoa</taxon>
        <taxon>Arthropoda</taxon>
        <taxon>Hexapoda</taxon>
        <taxon>Insecta</taxon>
        <taxon>Pterygota</taxon>
        <taxon>Neoptera</taxon>
        <taxon>Endopterygota</taxon>
        <taxon>Coleoptera</taxon>
        <taxon>Polyphaga</taxon>
        <taxon>Cucujiformia</taxon>
        <taxon>Chrysomeloidea</taxon>
        <taxon>Chrysomelidae</taxon>
        <taxon>Chrysomelinae</taxon>
        <taxon>Chrysomelini</taxon>
        <taxon>Phaedon</taxon>
    </lineage>
</organism>
<feature type="compositionally biased region" description="Acidic residues" evidence="1">
    <location>
        <begin position="750"/>
        <end position="766"/>
    </location>
</feature>
<dbReference type="Pfam" id="PF25273">
    <property type="entry name" value="DUF7869"/>
    <property type="match status" value="1"/>
</dbReference>
<protein>
    <recommendedName>
        <fullName evidence="2">DUF7869 domain-containing protein</fullName>
    </recommendedName>
</protein>
<dbReference type="Proteomes" id="UP001153737">
    <property type="component" value="Chromosome 4"/>
</dbReference>
<evidence type="ECO:0000313" key="3">
    <source>
        <dbReference type="EMBL" id="CAG9820789.1"/>
    </source>
</evidence>
<dbReference type="AlphaFoldDB" id="A0A9N9X5V9"/>
<name>A0A9N9X5V9_PHACE</name>
<feature type="domain" description="DUF7869" evidence="2">
    <location>
        <begin position="533"/>
        <end position="624"/>
    </location>
</feature>
<proteinExistence type="predicted"/>
<feature type="region of interest" description="Disordered" evidence="1">
    <location>
        <begin position="50"/>
        <end position="173"/>
    </location>
</feature>
<evidence type="ECO:0000313" key="4">
    <source>
        <dbReference type="Proteomes" id="UP001153737"/>
    </source>
</evidence>
<reference evidence="3" key="2">
    <citation type="submission" date="2022-10" db="EMBL/GenBank/DDBJ databases">
        <authorList>
            <consortium name="ENA_rothamsted_submissions"/>
            <consortium name="culmorum"/>
            <person name="King R."/>
        </authorList>
    </citation>
    <scope>NUCLEOTIDE SEQUENCE</scope>
</reference>
<dbReference type="InterPro" id="IPR057191">
    <property type="entry name" value="DUF7869"/>
</dbReference>
<reference evidence="3" key="1">
    <citation type="submission" date="2022-01" db="EMBL/GenBank/DDBJ databases">
        <authorList>
            <person name="King R."/>
        </authorList>
    </citation>
    <scope>NUCLEOTIDE SEQUENCE</scope>
</reference>
<evidence type="ECO:0000259" key="2">
    <source>
        <dbReference type="Pfam" id="PF25273"/>
    </source>
</evidence>
<dbReference type="OrthoDB" id="6762186at2759"/>
<feature type="compositionally biased region" description="Basic and acidic residues" evidence="1">
    <location>
        <begin position="57"/>
        <end position="67"/>
    </location>
</feature>
<feature type="compositionally biased region" description="Basic residues" evidence="1">
    <location>
        <begin position="160"/>
        <end position="169"/>
    </location>
</feature>
<dbReference type="EMBL" id="OU896710">
    <property type="protein sequence ID" value="CAG9820789.1"/>
    <property type="molecule type" value="Genomic_DNA"/>
</dbReference>
<gene>
    <name evidence="3" type="ORF">PHAECO_LOCUS7824</name>
</gene>
<accession>A0A9N9X5V9</accession>
<dbReference type="PANTHER" id="PTHR10773">
    <property type="entry name" value="DNA-DIRECTED RNA POLYMERASES I, II, AND III SUBUNIT RPABC2"/>
    <property type="match status" value="1"/>
</dbReference>
<sequence length="775" mass="89725">MSSRGKNIVFLACNEQVSHVIDKNRVTCEKSMNNNENLLCGNISENMCETSSAGNDLAHESSIDDSKLQSTSTKIVSHRMLNEDSNYPSRDSDSDTPNATKNVGNDTAQIYGTTSSRERTSELNQFLSNEDKDDSVQDPDYSLSNTSESEKEEENDNRKNKQLTRWRRSHPSDWKRNIAKKRRSDGLNYEINKKQRPPKKPRAVNCEKCRFKCQTKFSDAEREAICSLYWRMNNFKRQKDFLLSNITSITPERRRQRNGNRGPRSNSKQYYFEKDRNKMRICQAFFLKTLNISGDVVKNAFQNKGPAGTYIGEDKRGKSVPGNKTAPELVAAVKEHIESFPTVRSHYSRKTTKKDYLDSKLSISKMYSLYKEKCESEEKQFVTFITYTRIFGEHYNLSFFKPKKDLCPICERHKTAENEANNNEIYESHVMRKKDCYIAKNKDKVRATNDESFVSSTFDLQSVLQIPCSDVSPMYYSRKICVYNLTIYNSAPPNDAYCYCWSELNGKRGSSEIGSCLYLYLMNLPPHVKEVSMWSDTCGGQNRNQHVAALLLYMVQFSKLDTIQHNFLESGHSYMEADSMHISIEHAKRFVPVYTINDWLNIFRLARSKRNKNKKSEPYNVQELKFTDFYDLKALSEVLIRNKTKDTEGHTVNWLLIKSLKYSRENPGVIEYKYVHDGPYKFINVFGNGKRPTYPKQLKNLYTKQLPISLKTQQDLLKLCRSQSIPVEFHGWYKSLPTSKNALDRSAEPCVDDSEEEDISDSDDELPLVHLVHKN</sequence>